<dbReference type="SUPFAM" id="SSF49503">
    <property type="entry name" value="Cupredoxins"/>
    <property type="match status" value="3"/>
</dbReference>
<evidence type="ECO:0000256" key="1">
    <source>
        <dbReference type="ARBA" id="ARBA00010609"/>
    </source>
</evidence>
<dbReference type="Proteomes" id="UP000235786">
    <property type="component" value="Unassembled WGS sequence"/>
</dbReference>
<feature type="region of interest" description="Disordered" evidence="5">
    <location>
        <begin position="1"/>
        <end position="22"/>
    </location>
</feature>
<gene>
    <name evidence="10" type="ORF">L207DRAFT_113942</name>
</gene>
<dbReference type="InterPro" id="IPR011706">
    <property type="entry name" value="Cu-oxidase_C"/>
</dbReference>
<dbReference type="InterPro" id="IPR033138">
    <property type="entry name" value="Cu_oxidase_CS"/>
</dbReference>
<evidence type="ECO:0000256" key="5">
    <source>
        <dbReference type="SAM" id="MobiDB-lite"/>
    </source>
</evidence>
<evidence type="ECO:0000313" key="11">
    <source>
        <dbReference type="Proteomes" id="UP000235786"/>
    </source>
</evidence>
<dbReference type="GO" id="GO:0005507">
    <property type="term" value="F:copper ion binding"/>
    <property type="evidence" value="ECO:0007669"/>
    <property type="project" value="InterPro"/>
</dbReference>
<feature type="compositionally biased region" description="Polar residues" evidence="5">
    <location>
        <begin position="68"/>
        <end position="80"/>
    </location>
</feature>
<dbReference type="OrthoDB" id="2121828at2759"/>
<evidence type="ECO:0000259" key="7">
    <source>
        <dbReference type="Pfam" id="PF00394"/>
    </source>
</evidence>
<dbReference type="CDD" id="cd13910">
    <property type="entry name" value="CuRO_3_MCO_like_4"/>
    <property type="match status" value="1"/>
</dbReference>
<dbReference type="STRING" id="1149755.A0A2J6RA58"/>
<feature type="domain" description="Plastocyanin-like" evidence="7">
    <location>
        <begin position="246"/>
        <end position="389"/>
    </location>
</feature>
<keyword evidence="6" id="KW-0472">Membrane</keyword>
<accession>A0A2J6RA58</accession>
<feature type="domain" description="Plastocyanin-like" evidence="8">
    <location>
        <begin position="477"/>
        <end position="615"/>
    </location>
</feature>
<dbReference type="InterPro" id="IPR045087">
    <property type="entry name" value="Cu-oxidase_fam"/>
</dbReference>
<evidence type="ECO:0000259" key="8">
    <source>
        <dbReference type="Pfam" id="PF07731"/>
    </source>
</evidence>
<feature type="region of interest" description="Disordered" evidence="5">
    <location>
        <begin position="60"/>
        <end position="91"/>
    </location>
</feature>
<organism evidence="10 11">
    <name type="scientific">Hyaloscypha variabilis (strain UAMH 11265 / GT02V1 / F)</name>
    <name type="common">Meliniomyces variabilis</name>
    <dbReference type="NCBI Taxonomy" id="1149755"/>
    <lineage>
        <taxon>Eukaryota</taxon>
        <taxon>Fungi</taxon>
        <taxon>Dikarya</taxon>
        <taxon>Ascomycota</taxon>
        <taxon>Pezizomycotina</taxon>
        <taxon>Leotiomycetes</taxon>
        <taxon>Helotiales</taxon>
        <taxon>Hyaloscyphaceae</taxon>
        <taxon>Hyaloscypha</taxon>
        <taxon>Hyaloscypha variabilis</taxon>
    </lineage>
</organism>
<reference evidence="10 11" key="1">
    <citation type="submission" date="2016-04" db="EMBL/GenBank/DDBJ databases">
        <title>A degradative enzymes factory behind the ericoid mycorrhizal symbiosis.</title>
        <authorList>
            <consortium name="DOE Joint Genome Institute"/>
            <person name="Martino E."/>
            <person name="Morin E."/>
            <person name="Grelet G."/>
            <person name="Kuo A."/>
            <person name="Kohler A."/>
            <person name="Daghino S."/>
            <person name="Barry K."/>
            <person name="Choi C."/>
            <person name="Cichocki N."/>
            <person name="Clum A."/>
            <person name="Copeland A."/>
            <person name="Hainaut M."/>
            <person name="Haridas S."/>
            <person name="Labutti K."/>
            <person name="Lindquist E."/>
            <person name="Lipzen A."/>
            <person name="Khouja H.-R."/>
            <person name="Murat C."/>
            <person name="Ohm R."/>
            <person name="Olson A."/>
            <person name="Spatafora J."/>
            <person name="Veneault-Fourrey C."/>
            <person name="Henrissat B."/>
            <person name="Grigoriev I."/>
            <person name="Martin F."/>
            <person name="Perotto S."/>
        </authorList>
    </citation>
    <scope>NUCLEOTIDE SEQUENCE [LARGE SCALE GENOMIC DNA]</scope>
    <source>
        <strain evidence="10 11">F</strain>
    </source>
</reference>
<dbReference type="PANTHER" id="PTHR11709">
    <property type="entry name" value="MULTI-COPPER OXIDASE"/>
    <property type="match status" value="1"/>
</dbReference>
<dbReference type="PANTHER" id="PTHR11709:SF414">
    <property type="entry name" value="ADR239WP"/>
    <property type="match status" value="1"/>
</dbReference>
<feature type="domain" description="Plastocyanin-like" evidence="9">
    <location>
        <begin position="120"/>
        <end position="234"/>
    </location>
</feature>
<keyword evidence="4" id="KW-0186">Copper</keyword>
<dbReference type="InterPro" id="IPR002355">
    <property type="entry name" value="Cu_oxidase_Cu_BS"/>
</dbReference>
<dbReference type="PROSITE" id="PS00079">
    <property type="entry name" value="MULTICOPPER_OXIDASE1"/>
    <property type="match status" value="2"/>
</dbReference>
<dbReference type="PROSITE" id="PS00080">
    <property type="entry name" value="MULTICOPPER_OXIDASE2"/>
    <property type="match status" value="1"/>
</dbReference>
<dbReference type="Pfam" id="PF00394">
    <property type="entry name" value="Cu-oxidase"/>
    <property type="match status" value="1"/>
</dbReference>
<keyword evidence="6" id="KW-1133">Transmembrane helix</keyword>
<comment type="similarity">
    <text evidence="1">Belongs to the multicopper oxidase family.</text>
</comment>
<dbReference type="Pfam" id="PF07731">
    <property type="entry name" value="Cu-oxidase_2"/>
    <property type="match status" value="1"/>
</dbReference>
<keyword evidence="6" id="KW-0812">Transmembrane</keyword>
<dbReference type="FunFam" id="2.60.40.420:FF:000045">
    <property type="entry name" value="Laccase 2"/>
    <property type="match status" value="1"/>
</dbReference>
<dbReference type="CDD" id="cd13857">
    <property type="entry name" value="CuRO_1_Diphenol_Ox"/>
    <property type="match status" value="1"/>
</dbReference>
<evidence type="ECO:0000256" key="3">
    <source>
        <dbReference type="ARBA" id="ARBA00023002"/>
    </source>
</evidence>
<evidence type="ECO:0000256" key="2">
    <source>
        <dbReference type="ARBA" id="ARBA00022723"/>
    </source>
</evidence>
<keyword evidence="2" id="KW-0479">Metal-binding</keyword>
<dbReference type="CDD" id="cd13886">
    <property type="entry name" value="CuRO_2_MCO_like_1"/>
    <property type="match status" value="1"/>
</dbReference>
<dbReference type="AlphaFoldDB" id="A0A2J6RA58"/>
<dbReference type="InterPro" id="IPR008972">
    <property type="entry name" value="Cupredoxin"/>
</dbReference>
<proteinExistence type="inferred from homology"/>
<keyword evidence="3" id="KW-0560">Oxidoreductase</keyword>
<evidence type="ECO:0000259" key="9">
    <source>
        <dbReference type="Pfam" id="PF07732"/>
    </source>
</evidence>
<evidence type="ECO:0000256" key="4">
    <source>
        <dbReference type="ARBA" id="ARBA00023008"/>
    </source>
</evidence>
<name>A0A2J6RA58_HYAVF</name>
<dbReference type="Pfam" id="PF07732">
    <property type="entry name" value="Cu-oxidase_3"/>
    <property type="match status" value="1"/>
</dbReference>
<dbReference type="EMBL" id="KZ613952">
    <property type="protein sequence ID" value="PMD35389.1"/>
    <property type="molecule type" value="Genomic_DNA"/>
</dbReference>
<evidence type="ECO:0000256" key="6">
    <source>
        <dbReference type="SAM" id="Phobius"/>
    </source>
</evidence>
<evidence type="ECO:0000313" key="10">
    <source>
        <dbReference type="EMBL" id="PMD35389.1"/>
    </source>
</evidence>
<protein>
    <submittedName>
        <fullName evidence="10">Multicopper oxidase</fullName>
    </submittedName>
</protein>
<feature type="transmembrane region" description="Helical" evidence="6">
    <location>
        <begin position="31"/>
        <end position="55"/>
    </location>
</feature>
<sequence>MKEDELLHGGGQTQEAEKPLATTTRKSRKPFLFIGTAIIFVVLALALGLGLGLGLKHKKASVGGGHSSNGTSPNPTNGTGESPDISENIPSWRRNPLEYNLDMSWDINAAPTTRVFNLTVSEIQAAPDGILRPLLVINGQFPGPLIRVNQGDRVLINVTNQLSNGTSMHWHGLYQNGTNWMDGTVGVTQCAIPPSDSFLYNFTVEQFGTYWYHSHFATQYTDGLVGPFIVHSPEESKIQEMYDYDQVVLLQDYYHNLSTTLLPGYLASGNENAEPLPDNGLIQGTNFFNCSSYPPDSGYICDQNSTRAIFNVAQGKRYRFRLINTGAFGEFQVSIDNHTIQVIEADATLVQPVTVSRLPIHIAQRYSILFHANQTATNYWFRAHMNDLCFSAENPVLDTDVRALVTYTNSTSDPNPTQSVDWSYALDASCEDLSTSDLVPYDPLPAPQVDITYPIEVSFQIGNYALDRAYINSTTWVPPTVPTLNQAVAGLHANDANFSTSGVSTAFSASQLVVDVPTYKVVDVLINSLDEGAHPFHLHGHQFWIMASGSRGDFEWNSYPTLNLTNPMRRDTLTVDAFGWALIRFKADNPGLWALHCHISWHMEAGLLMQFQTRDDIMEGWTLPSDVLALCDAK</sequence>
<dbReference type="InterPro" id="IPR011707">
    <property type="entry name" value="Cu-oxidase-like_N"/>
</dbReference>
<keyword evidence="11" id="KW-1185">Reference proteome</keyword>
<dbReference type="Gene3D" id="2.60.40.420">
    <property type="entry name" value="Cupredoxins - blue copper proteins"/>
    <property type="match status" value="3"/>
</dbReference>
<dbReference type="InterPro" id="IPR001117">
    <property type="entry name" value="Cu-oxidase_2nd"/>
</dbReference>
<dbReference type="GO" id="GO:0016491">
    <property type="term" value="F:oxidoreductase activity"/>
    <property type="evidence" value="ECO:0007669"/>
    <property type="project" value="UniProtKB-KW"/>
</dbReference>